<name>A0ABW3BBR7_9ACTN</name>
<dbReference type="InterPro" id="IPR029063">
    <property type="entry name" value="SAM-dependent_MTases_sf"/>
</dbReference>
<keyword evidence="2" id="KW-0808">Transferase</keyword>
<keyword evidence="3" id="KW-1185">Reference proteome</keyword>
<keyword evidence="2" id="KW-0489">Methyltransferase</keyword>
<gene>
    <name evidence="2" type="ORF">ACFQZU_04830</name>
</gene>
<dbReference type="Proteomes" id="UP001596956">
    <property type="component" value="Unassembled WGS sequence"/>
</dbReference>
<dbReference type="Pfam" id="PF08241">
    <property type="entry name" value="Methyltransf_11"/>
    <property type="match status" value="1"/>
</dbReference>
<accession>A0ABW3BBR7</accession>
<feature type="domain" description="Methyltransferase type 11" evidence="1">
    <location>
        <begin position="58"/>
        <end position="145"/>
    </location>
</feature>
<organism evidence="2 3">
    <name type="scientific">Streptomonospora algeriensis</name>
    <dbReference type="NCBI Taxonomy" id="995084"/>
    <lineage>
        <taxon>Bacteria</taxon>
        <taxon>Bacillati</taxon>
        <taxon>Actinomycetota</taxon>
        <taxon>Actinomycetes</taxon>
        <taxon>Streptosporangiales</taxon>
        <taxon>Nocardiopsidaceae</taxon>
        <taxon>Streptomonospora</taxon>
    </lineage>
</organism>
<dbReference type="InterPro" id="IPR013216">
    <property type="entry name" value="Methyltransf_11"/>
</dbReference>
<protein>
    <submittedName>
        <fullName evidence="2">Class I SAM-dependent methyltransferase</fullName>
        <ecNumber evidence="2">2.1.1.-</ecNumber>
    </submittedName>
</protein>
<comment type="caution">
    <text evidence="2">The sequence shown here is derived from an EMBL/GenBank/DDBJ whole genome shotgun (WGS) entry which is preliminary data.</text>
</comment>
<dbReference type="GO" id="GO:0032259">
    <property type="term" value="P:methylation"/>
    <property type="evidence" value="ECO:0007669"/>
    <property type="project" value="UniProtKB-KW"/>
</dbReference>
<dbReference type="Gene3D" id="3.40.50.150">
    <property type="entry name" value="Vaccinia Virus protein VP39"/>
    <property type="match status" value="1"/>
</dbReference>
<evidence type="ECO:0000259" key="1">
    <source>
        <dbReference type="Pfam" id="PF08241"/>
    </source>
</evidence>
<dbReference type="SUPFAM" id="SSF53335">
    <property type="entry name" value="S-adenosyl-L-methionine-dependent methyltransferases"/>
    <property type="match status" value="1"/>
</dbReference>
<proteinExistence type="predicted"/>
<sequence length="275" mass="29985">MSTDRVTATTDRRLLAEDAYSNDTHLSARQKLYDFQQPTYDLPGSVLDALDARHRTVLDLGCGNGAYLHRLRSERPQTAVIGIDAAPGMLGDLPPPVLCADAARLPVKGDRIDAVLAMHMLYHLPDIDAALVEIARVLTPGGTLIASTNAEDDKRELDDLWQAAAGDVLGIDHGPRRIRLSDHFPLDAGAARLEEYFADISVHELTGHITVETPEPVLDHLGSYRTWAAQAGVPFDETLHRARERLEETITAVGAFTITTRQGLIHAQAPGQRGL</sequence>
<dbReference type="EC" id="2.1.1.-" evidence="2"/>
<dbReference type="PANTHER" id="PTHR43591">
    <property type="entry name" value="METHYLTRANSFERASE"/>
    <property type="match status" value="1"/>
</dbReference>
<dbReference type="GO" id="GO:0008168">
    <property type="term" value="F:methyltransferase activity"/>
    <property type="evidence" value="ECO:0007669"/>
    <property type="project" value="UniProtKB-KW"/>
</dbReference>
<evidence type="ECO:0000313" key="3">
    <source>
        <dbReference type="Proteomes" id="UP001596956"/>
    </source>
</evidence>
<evidence type="ECO:0000313" key="2">
    <source>
        <dbReference type="EMBL" id="MFD0800643.1"/>
    </source>
</evidence>
<dbReference type="CDD" id="cd02440">
    <property type="entry name" value="AdoMet_MTases"/>
    <property type="match status" value="1"/>
</dbReference>
<dbReference type="PANTHER" id="PTHR43591:SF24">
    <property type="entry name" value="2-METHOXY-6-POLYPRENYL-1,4-BENZOQUINOL METHYLASE, MITOCHONDRIAL"/>
    <property type="match status" value="1"/>
</dbReference>
<reference evidence="3" key="1">
    <citation type="journal article" date="2019" name="Int. J. Syst. Evol. Microbiol.">
        <title>The Global Catalogue of Microorganisms (GCM) 10K type strain sequencing project: providing services to taxonomists for standard genome sequencing and annotation.</title>
        <authorList>
            <consortium name="The Broad Institute Genomics Platform"/>
            <consortium name="The Broad Institute Genome Sequencing Center for Infectious Disease"/>
            <person name="Wu L."/>
            <person name="Ma J."/>
        </authorList>
    </citation>
    <scope>NUCLEOTIDE SEQUENCE [LARGE SCALE GENOMIC DNA]</scope>
    <source>
        <strain evidence="3">CCUG 63369</strain>
    </source>
</reference>
<dbReference type="EMBL" id="JBHTHR010000079">
    <property type="protein sequence ID" value="MFD0800643.1"/>
    <property type="molecule type" value="Genomic_DNA"/>
</dbReference>